<gene>
    <name evidence="1" type="ORF">HMPREF1068_04327</name>
</gene>
<dbReference type="EMBL" id="AGXS01000029">
    <property type="protein sequence ID" value="EIY43357.1"/>
    <property type="molecule type" value="Genomic_DNA"/>
</dbReference>
<organism evidence="1 2">
    <name type="scientific">Bacteroides nordii CL02T12C05</name>
    <dbReference type="NCBI Taxonomy" id="997884"/>
    <lineage>
        <taxon>Bacteria</taxon>
        <taxon>Pseudomonadati</taxon>
        <taxon>Bacteroidota</taxon>
        <taxon>Bacteroidia</taxon>
        <taxon>Bacteroidales</taxon>
        <taxon>Bacteroidaceae</taxon>
        <taxon>Bacteroides</taxon>
    </lineage>
</organism>
<evidence type="ECO:0000313" key="1">
    <source>
        <dbReference type="EMBL" id="EIY43357.1"/>
    </source>
</evidence>
<dbReference type="HOGENOM" id="CLU_703312_0_0_10"/>
<dbReference type="AlphaFoldDB" id="I8WZT8"/>
<sequence>MRKKGKNIGGWFILRSVGNKAVDILFVMGNDRKSLPDELVGYSDHGEFSGLPVLPEPRVSLFALGIEPAGRPSGDIEKTSGVCVSVSVDVSSDVYGRTGLFVSGTDTEISGHLLGILEVGETTCCEDKCRGERYAYPLYSRQECKLPAELDFDKIREFRLKPVAPLFKELDRFVYGMGRPFVRNRQTSERATKVRHGGNLLGKLTYDRSLLSEPQDGFSLYLERLRVHFLTVQGYEPSVDLVSLDRGEHGSGEVLYLQRVFHADSNPCDIEHIQQQCAVVPGGFHDTVDTTVFGQSSDELLDPCGRVVKSADFPALVGGVSHHECSFAHVDSNVLHGRSVFSFNDIAYILIPHCKYGFMHLTNYPDSDVKSMGSEHAFRSRRPMRDRTYSIL</sequence>
<keyword evidence="2" id="KW-1185">Reference proteome</keyword>
<dbReference type="eggNOG" id="ENOG502ZTKK">
    <property type="taxonomic scope" value="Bacteria"/>
</dbReference>
<dbReference type="STRING" id="997884.HMPREF1068_04327"/>
<reference evidence="1 2" key="1">
    <citation type="submission" date="2012-02" db="EMBL/GenBank/DDBJ databases">
        <title>The Genome Sequence of Bacteroides nordii CL02T12C05.</title>
        <authorList>
            <consortium name="The Broad Institute Genome Sequencing Platform"/>
            <person name="Earl A."/>
            <person name="Ward D."/>
            <person name="Feldgarden M."/>
            <person name="Gevers D."/>
            <person name="Zitomersky N.L."/>
            <person name="Coyne M.J."/>
            <person name="Comstock L.E."/>
            <person name="Young S.K."/>
            <person name="Zeng Q."/>
            <person name="Gargeya S."/>
            <person name="Fitzgerald M."/>
            <person name="Haas B."/>
            <person name="Abouelleil A."/>
            <person name="Alvarado L."/>
            <person name="Arachchi H.M."/>
            <person name="Berlin A."/>
            <person name="Chapman S.B."/>
            <person name="Gearin G."/>
            <person name="Goldberg J."/>
            <person name="Griggs A."/>
            <person name="Gujja S."/>
            <person name="Hansen M."/>
            <person name="Heiman D."/>
            <person name="Howarth C."/>
            <person name="Larimer J."/>
            <person name="Lui A."/>
            <person name="MacDonald P.J.P."/>
            <person name="McCowen C."/>
            <person name="Montmayeur A."/>
            <person name="Murphy C."/>
            <person name="Neiman D."/>
            <person name="Pearson M."/>
            <person name="Priest M."/>
            <person name="Roberts A."/>
            <person name="Saif S."/>
            <person name="Shea T."/>
            <person name="Sisk P."/>
            <person name="Stolte C."/>
            <person name="Sykes S."/>
            <person name="Wortman J."/>
            <person name="Nusbaum C."/>
            <person name="Birren B."/>
        </authorList>
    </citation>
    <scope>NUCLEOTIDE SEQUENCE [LARGE SCALE GENOMIC DNA]</scope>
    <source>
        <strain evidence="1 2">CL02T12C05</strain>
    </source>
</reference>
<protein>
    <submittedName>
        <fullName evidence="1">Uncharacterized protein</fullName>
    </submittedName>
</protein>
<dbReference type="Proteomes" id="UP000003089">
    <property type="component" value="Unassembled WGS sequence"/>
</dbReference>
<name>I8WZT8_9BACE</name>
<evidence type="ECO:0000313" key="2">
    <source>
        <dbReference type="Proteomes" id="UP000003089"/>
    </source>
</evidence>
<accession>I8WZT8</accession>
<comment type="caution">
    <text evidence="1">The sequence shown here is derived from an EMBL/GenBank/DDBJ whole genome shotgun (WGS) entry which is preliminary data.</text>
</comment>
<proteinExistence type="predicted"/>